<gene>
    <name evidence="8" type="primary">LOC113392305</name>
</gene>
<dbReference type="AlphaFoldDB" id="A0A8B8HHY3"/>
<dbReference type="OMA" id="TWSVRSY"/>
<keyword evidence="2" id="KW-0689">Ribosomal protein</keyword>
<dbReference type="GO" id="GO:0015934">
    <property type="term" value="C:large ribosomal subunit"/>
    <property type="evidence" value="ECO:0007669"/>
    <property type="project" value="InterPro"/>
</dbReference>
<evidence type="ECO:0000256" key="1">
    <source>
        <dbReference type="ARBA" id="ARBA00007594"/>
    </source>
</evidence>
<accession>A0A8B8HHY3</accession>
<name>A0A8B8HHY3_VANTA</name>
<evidence type="ECO:0000313" key="8">
    <source>
        <dbReference type="RefSeq" id="XP_026484448.2"/>
    </source>
</evidence>
<proteinExistence type="inferred from homology"/>
<comment type="similarity">
    <text evidence="1">Belongs to the universal ribosomal protein uL30 family.</text>
</comment>
<dbReference type="RefSeq" id="XP_026484448.2">
    <property type="nucleotide sequence ID" value="XM_026628663.2"/>
</dbReference>
<dbReference type="PANTHER" id="PTHR15892:SF2">
    <property type="entry name" value="LARGE RIBOSOMAL SUBUNIT PROTEIN UL30M"/>
    <property type="match status" value="1"/>
</dbReference>
<keyword evidence="3" id="KW-0687">Ribonucleoprotein</keyword>
<dbReference type="GeneID" id="113392305"/>
<sequence>MNKQLLQSKTPLTLLVRCRGYKHPGGIRYPGGITYYPRNPNHKDPEYTPSKLFRVEQIKSSKHHPWWEKKVLSELKLERINQVAIVKNIPEMNAKLWSIKHLIKVTPITFPYGEPTEEDIKHTILKENGQCIVTKTLQPEQTKIEALEKFENDPKKMDSTTIKRDSRLKWNNAFTGGF</sequence>
<reference evidence="8" key="1">
    <citation type="submission" date="2025-08" db="UniProtKB">
        <authorList>
            <consortium name="RefSeq"/>
        </authorList>
    </citation>
    <scope>IDENTIFICATION</scope>
    <source>
        <tissue evidence="8">Whole body</tissue>
    </source>
</reference>
<dbReference type="GO" id="GO:0006412">
    <property type="term" value="P:translation"/>
    <property type="evidence" value="ECO:0007669"/>
    <property type="project" value="InterPro"/>
</dbReference>
<evidence type="ECO:0000256" key="2">
    <source>
        <dbReference type="ARBA" id="ARBA00022980"/>
    </source>
</evidence>
<dbReference type="SUPFAM" id="SSF55129">
    <property type="entry name" value="Ribosomal protein L30p/L7e"/>
    <property type="match status" value="1"/>
</dbReference>
<dbReference type="InterPro" id="IPR036919">
    <property type="entry name" value="Ribo_uL30_ferredoxin-like_sf"/>
</dbReference>
<organism evidence="7 8">
    <name type="scientific">Vanessa tameamea</name>
    <name type="common">Kamehameha butterfly</name>
    <dbReference type="NCBI Taxonomy" id="334116"/>
    <lineage>
        <taxon>Eukaryota</taxon>
        <taxon>Metazoa</taxon>
        <taxon>Ecdysozoa</taxon>
        <taxon>Arthropoda</taxon>
        <taxon>Hexapoda</taxon>
        <taxon>Insecta</taxon>
        <taxon>Pterygota</taxon>
        <taxon>Neoptera</taxon>
        <taxon>Endopterygota</taxon>
        <taxon>Lepidoptera</taxon>
        <taxon>Glossata</taxon>
        <taxon>Ditrysia</taxon>
        <taxon>Papilionoidea</taxon>
        <taxon>Nymphalidae</taxon>
        <taxon>Nymphalinae</taxon>
        <taxon>Vanessa</taxon>
    </lineage>
</organism>
<evidence type="ECO:0000313" key="7">
    <source>
        <dbReference type="Proteomes" id="UP001652626"/>
    </source>
</evidence>
<dbReference type="CDD" id="cd00355">
    <property type="entry name" value="Ribosomal_L30_like"/>
    <property type="match status" value="1"/>
</dbReference>
<dbReference type="Proteomes" id="UP001652626">
    <property type="component" value="Chromosome 5"/>
</dbReference>
<dbReference type="Pfam" id="PF00327">
    <property type="entry name" value="Ribosomal_L30"/>
    <property type="match status" value="1"/>
</dbReference>
<evidence type="ECO:0000256" key="3">
    <source>
        <dbReference type="ARBA" id="ARBA00023274"/>
    </source>
</evidence>
<evidence type="ECO:0000256" key="4">
    <source>
        <dbReference type="ARBA" id="ARBA00035281"/>
    </source>
</evidence>
<dbReference type="GO" id="GO:0003735">
    <property type="term" value="F:structural constituent of ribosome"/>
    <property type="evidence" value="ECO:0007669"/>
    <property type="project" value="InterPro"/>
</dbReference>
<dbReference type="GO" id="GO:0005743">
    <property type="term" value="C:mitochondrial inner membrane"/>
    <property type="evidence" value="ECO:0007669"/>
    <property type="project" value="UniProtKB-ARBA"/>
</dbReference>
<evidence type="ECO:0000256" key="5">
    <source>
        <dbReference type="ARBA" id="ARBA00035356"/>
    </source>
</evidence>
<keyword evidence="7" id="KW-1185">Reference proteome</keyword>
<dbReference type="OrthoDB" id="9973389at2759"/>
<dbReference type="PANTHER" id="PTHR15892">
    <property type="entry name" value="MITOCHONDRIAL RIBOSOMAL PROTEIN L30"/>
    <property type="match status" value="1"/>
</dbReference>
<protein>
    <recommendedName>
        <fullName evidence="4">Large ribosomal subunit protein uL30m</fullName>
    </recommendedName>
    <alternativeName>
        <fullName evidence="5">39S ribosomal protein L30, mitochondrial</fullName>
    </alternativeName>
</protein>
<evidence type="ECO:0000259" key="6">
    <source>
        <dbReference type="Pfam" id="PF00327"/>
    </source>
</evidence>
<dbReference type="Gene3D" id="3.30.1390.20">
    <property type="entry name" value="Ribosomal protein L30, ferredoxin-like fold domain"/>
    <property type="match status" value="1"/>
</dbReference>
<dbReference type="InterPro" id="IPR016082">
    <property type="entry name" value="Ribosomal_uL30_ferredoxin-like"/>
</dbReference>
<feature type="domain" description="Large ribosomal subunit protein uL30-like ferredoxin-like fold" evidence="6">
    <location>
        <begin position="53"/>
        <end position="103"/>
    </location>
</feature>
<dbReference type="InterPro" id="IPR005996">
    <property type="entry name" value="Ribosomal_uL30_bac-type"/>
</dbReference>